<feature type="transmembrane region" description="Helical" evidence="1">
    <location>
        <begin position="146"/>
        <end position="167"/>
    </location>
</feature>
<dbReference type="OrthoDB" id="1524053at2"/>
<evidence type="ECO:0000259" key="2">
    <source>
        <dbReference type="Pfam" id="PF00892"/>
    </source>
</evidence>
<feature type="transmembrane region" description="Helical" evidence="1">
    <location>
        <begin position="88"/>
        <end position="110"/>
    </location>
</feature>
<organism evidence="3 4">
    <name type="scientific">Aequorivita soesokkakensis</name>
    <dbReference type="NCBI Taxonomy" id="1385699"/>
    <lineage>
        <taxon>Bacteria</taxon>
        <taxon>Pseudomonadati</taxon>
        <taxon>Bacteroidota</taxon>
        <taxon>Flavobacteriia</taxon>
        <taxon>Flavobacteriales</taxon>
        <taxon>Flavobacteriaceae</taxon>
        <taxon>Aequorivita</taxon>
    </lineage>
</organism>
<evidence type="ECO:0000256" key="1">
    <source>
        <dbReference type="SAM" id="Phobius"/>
    </source>
</evidence>
<accession>A0A1A9LD04</accession>
<feature type="transmembrane region" description="Helical" evidence="1">
    <location>
        <begin position="61"/>
        <end position="81"/>
    </location>
</feature>
<dbReference type="RefSeq" id="WP_068761979.1">
    <property type="nucleotide sequence ID" value="NZ_LXIE01000021.1"/>
</dbReference>
<gene>
    <name evidence="3" type="ORF">A7A78_12765</name>
</gene>
<keyword evidence="1" id="KW-0472">Membrane</keyword>
<proteinExistence type="predicted"/>
<feature type="domain" description="EamA" evidence="2">
    <location>
        <begin position="169"/>
        <end position="286"/>
    </location>
</feature>
<reference evidence="3 4" key="1">
    <citation type="submission" date="2016-05" db="EMBL/GenBank/DDBJ databases">
        <title>Genome sequencing of Vitellibacter soesokkakensis RSSK-12.</title>
        <authorList>
            <person name="Thevarajoo S."/>
            <person name="Selvaratnam C."/>
            <person name="Goh K.M."/>
            <person name="Chan K.-G."/>
            <person name="Chong C.S."/>
        </authorList>
    </citation>
    <scope>NUCLEOTIDE SEQUENCE [LARGE SCALE GENOMIC DNA]</scope>
    <source>
        <strain evidence="3 4">RSSK-12</strain>
    </source>
</reference>
<dbReference type="Pfam" id="PF00892">
    <property type="entry name" value="EamA"/>
    <property type="match status" value="2"/>
</dbReference>
<feature type="transmembrane region" description="Helical" evidence="1">
    <location>
        <begin position="116"/>
        <end position="134"/>
    </location>
</feature>
<feature type="transmembrane region" description="Helical" evidence="1">
    <location>
        <begin position="212"/>
        <end position="230"/>
    </location>
</feature>
<keyword evidence="1" id="KW-1133">Transmembrane helix</keyword>
<keyword evidence="4" id="KW-1185">Reference proteome</keyword>
<dbReference type="InterPro" id="IPR037185">
    <property type="entry name" value="EmrE-like"/>
</dbReference>
<evidence type="ECO:0000313" key="3">
    <source>
        <dbReference type="EMBL" id="OAD91249.1"/>
    </source>
</evidence>
<dbReference type="Proteomes" id="UP000077552">
    <property type="component" value="Unassembled WGS sequence"/>
</dbReference>
<keyword evidence="1" id="KW-0812">Transmembrane</keyword>
<feature type="transmembrane region" description="Helical" evidence="1">
    <location>
        <begin position="29"/>
        <end position="46"/>
    </location>
</feature>
<dbReference type="InterPro" id="IPR000620">
    <property type="entry name" value="EamA_dom"/>
</dbReference>
<dbReference type="GO" id="GO:0016020">
    <property type="term" value="C:membrane"/>
    <property type="evidence" value="ECO:0007669"/>
    <property type="project" value="InterPro"/>
</dbReference>
<feature type="transmembrane region" description="Helical" evidence="1">
    <location>
        <begin position="242"/>
        <end position="263"/>
    </location>
</feature>
<feature type="transmembrane region" description="Helical" evidence="1">
    <location>
        <begin position="270"/>
        <end position="287"/>
    </location>
</feature>
<dbReference type="Gene3D" id="1.10.3730.20">
    <property type="match status" value="1"/>
</dbReference>
<dbReference type="AlphaFoldDB" id="A0A1A9LD04"/>
<name>A0A1A9LD04_9FLAO</name>
<dbReference type="SUPFAM" id="SSF103481">
    <property type="entry name" value="Multidrug resistance efflux transporter EmrE"/>
    <property type="match status" value="2"/>
</dbReference>
<feature type="transmembrane region" description="Helical" evidence="1">
    <location>
        <begin position="179"/>
        <end position="200"/>
    </location>
</feature>
<dbReference type="EMBL" id="LXIE01000021">
    <property type="protein sequence ID" value="OAD91249.1"/>
    <property type="molecule type" value="Genomic_DNA"/>
</dbReference>
<dbReference type="STRING" id="1385699.A7A78_12765"/>
<feature type="transmembrane region" description="Helical" evidence="1">
    <location>
        <begin position="6"/>
        <end position="22"/>
    </location>
</feature>
<evidence type="ECO:0000313" key="4">
    <source>
        <dbReference type="Proteomes" id="UP000077552"/>
    </source>
</evidence>
<protein>
    <recommendedName>
        <fullName evidence="2">EamA domain-containing protein</fullName>
    </recommendedName>
</protein>
<sequence>MIALALSILSSTIIFVAFKLFSKFKINTLHAIVVNYLVACCCGLLFQENEINIAAIAQHSWFPFALGLGALFITVFNLMALTTQRSGLSVVSVATKMSVVIPVVFGLLYYKESLGILKFLGIVLALMAVYLASIKTKDGLKIKTSNFIFPILVFLGSGIIDTAIKYLEGEHVAKNDTPIFSATIFASAAILGILLLCFHAVQGKFKFQFKNVLGGIGLGIPNYFSVYFLVQALRSDILESSGIFTVNNVAIVMFSTLVGILLFKEKLLPKNWIGIGLAILGILFIALEKW</sequence>
<feature type="domain" description="EamA" evidence="2">
    <location>
        <begin position="2"/>
        <end position="133"/>
    </location>
</feature>
<comment type="caution">
    <text evidence="3">The sequence shown here is derived from an EMBL/GenBank/DDBJ whole genome shotgun (WGS) entry which is preliminary data.</text>
</comment>